<dbReference type="SUPFAM" id="SSF109604">
    <property type="entry name" value="HD-domain/PDEase-like"/>
    <property type="match status" value="1"/>
</dbReference>
<feature type="domain" description="Ppx/GppA phosphatase C-terminal" evidence="7">
    <location>
        <begin position="314"/>
        <end position="469"/>
    </location>
</feature>
<dbReference type="EC" id="3.6.1.11" evidence="2"/>
<dbReference type="CDD" id="cd24052">
    <property type="entry name" value="ASKHA_NBD_HpPPX-GppA-like"/>
    <property type="match status" value="1"/>
</dbReference>
<evidence type="ECO:0000256" key="4">
    <source>
        <dbReference type="ARBA" id="ARBA00022801"/>
    </source>
</evidence>
<dbReference type="Proteomes" id="UP000027946">
    <property type="component" value="Unassembled WGS sequence"/>
</dbReference>
<dbReference type="GO" id="GO:0006793">
    <property type="term" value="P:phosphorus metabolic process"/>
    <property type="evidence" value="ECO:0007669"/>
    <property type="project" value="InterPro"/>
</dbReference>
<dbReference type="OrthoDB" id="9807195at2"/>
<evidence type="ECO:0000256" key="2">
    <source>
        <dbReference type="ARBA" id="ARBA00012451"/>
    </source>
</evidence>
<dbReference type="InterPro" id="IPR050273">
    <property type="entry name" value="GppA/Ppx_hydrolase"/>
</dbReference>
<sequence length="499" mass="56450">MNRLGIIDIGSNSVRLVIVDVDNEGYFSIINEFKETVRLGDTDKNSVLKPERVQKALYTLQTFKTICEAVRADRIICVATAAVRKAPNQQEFVDTVRKNTGIDVDVLQGSKEAIFAYYGVIHSMNEKKGLIMDIGGGSTELVHFEDHMVKNSISLPFGSIDLAKKFDVSGSVSYENAQKLKEFLFAQFDNVPWLKKLKDLPLIGVGGTIRTIGKIDKKFRQYPLNLAHNYKIHSQNVHNIYSIVKEKPAEKRTKIKGLSKDRTDIFFGACAAVWHLLEYCSIKNVIVSGSGIREGLIYDFIEKNHRPIENVLDFSIENIMAKFKVDKQHAYQVLKLSSSMYSQLGDLLKIPKSAENVLKTAAMLHDSGINISYYDHNSHSFYMILNSGINGLTHREIVMSAFAASLHRHKKLKLDWKEYSQILSKDDADSIIKISLLLRLSESFDTCMDNFIEDVTCEFDNEKAVINLIAPKKPNVEINRALYAADVFEKLTNRKLVIQ</sequence>
<dbReference type="RefSeq" id="WP_038265027.1">
    <property type="nucleotide sequence ID" value="NZ_FSRH01000002.1"/>
</dbReference>
<dbReference type="InterPro" id="IPR022371">
    <property type="entry name" value="Exopolyphosphatase"/>
</dbReference>
<dbReference type="InterPro" id="IPR048950">
    <property type="entry name" value="Ppx_GppA_C"/>
</dbReference>
<feature type="domain" description="Ppx/GppA phosphatase N-terminal" evidence="6">
    <location>
        <begin position="17"/>
        <end position="302"/>
    </location>
</feature>
<dbReference type="Gene3D" id="3.30.420.40">
    <property type="match status" value="1"/>
</dbReference>
<keyword evidence="4 8" id="KW-0378">Hydrolase</keyword>
<dbReference type="EMBL" id="JJMM01000011">
    <property type="protein sequence ID" value="KDR95095.1"/>
    <property type="molecule type" value="Genomic_DNA"/>
</dbReference>
<dbReference type="Pfam" id="PF21447">
    <property type="entry name" value="Ppx-GppA_III"/>
    <property type="match status" value="1"/>
</dbReference>
<dbReference type="Gene3D" id="3.30.420.150">
    <property type="entry name" value="Exopolyphosphatase. Domain 2"/>
    <property type="match status" value="1"/>
</dbReference>
<evidence type="ECO:0000259" key="7">
    <source>
        <dbReference type="Pfam" id="PF21447"/>
    </source>
</evidence>
<dbReference type="eggNOG" id="COG0248">
    <property type="taxonomic scope" value="Bacteria"/>
</dbReference>
<evidence type="ECO:0000256" key="1">
    <source>
        <dbReference type="ARBA" id="ARBA00007125"/>
    </source>
</evidence>
<dbReference type="PANTHER" id="PTHR30005">
    <property type="entry name" value="EXOPOLYPHOSPHATASE"/>
    <property type="match status" value="1"/>
</dbReference>
<dbReference type="PIRSF" id="PIRSF001267">
    <property type="entry name" value="Pyrophosphatase_GppA_Ppx"/>
    <property type="match status" value="1"/>
</dbReference>
<dbReference type="PANTHER" id="PTHR30005:SF0">
    <property type="entry name" value="RETROGRADE REGULATION PROTEIN 2"/>
    <property type="match status" value="1"/>
</dbReference>
<dbReference type="STRING" id="1121324.CLIT_11c01240"/>
<dbReference type="NCBIfam" id="TIGR03706">
    <property type="entry name" value="exo_poly_only"/>
    <property type="match status" value="1"/>
</dbReference>
<name>A0A069RG03_PEPLI</name>
<comment type="caution">
    <text evidence="8">The sequence shown here is derived from an EMBL/GenBank/DDBJ whole genome shotgun (WGS) entry which is preliminary data.</text>
</comment>
<evidence type="ECO:0000313" key="9">
    <source>
        <dbReference type="Proteomes" id="UP000027946"/>
    </source>
</evidence>
<reference evidence="8 9" key="1">
    <citation type="submission" date="2014-03" db="EMBL/GenBank/DDBJ databases">
        <title>Genome sequence of Clostridium litorale W6, DSM 5388.</title>
        <authorList>
            <person name="Poehlein A."/>
            <person name="Jagirdar A."/>
            <person name="Khonsari B."/>
            <person name="Chibani C.M."/>
            <person name="Gutierrez Gutierrez D.A."/>
            <person name="Davydova E."/>
            <person name="Alghaithi H.S."/>
            <person name="Nair K.P."/>
            <person name="Dhamotharan K."/>
            <person name="Chandran L."/>
            <person name="G W."/>
            <person name="Daniel R."/>
        </authorList>
    </citation>
    <scope>NUCLEOTIDE SEQUENCE [LARGE SCALE GENOMIC DNA]</scope>
    <source>
        <strain evidence="8 9">W6</strain>
    </source>
</reference>
<proteinExistence type="inferred from homology"/>
<organism evidence="8 9">
    <name type="scientific">Peptoclostridium litorale DSM 5388</name>
    <dbReference type="NCBI Taxonomy" id="1121324"/>
    <lineage>
        <taxon>Bacteria</taxon>
        <taxon>Bacillati</taxon>
        <taxon>Bacillota</taxon>
        <taxon>Clostridia</taxon>
        <taxon>Peptostreptococcales</taxon>
        <taxon>Peptoclostridiaceae</taxon>
        <taxon>Peptoclostridium</taxon>
    </lineage>
</organism>
<keyword evidence="9" id="KW-1185">Reference proteome</keyword>
<evidence type="ECO:0000256" key="5">
    <source>
        <dbReference type="ARBA" id="ARBA00047607"/>
    </source>
</evidence>
<dbReference type="Gene3D" id="1.10.3210.10">
    <property type="entry name" value="Hypothetical protein af1432"/>
    <property type="match status" value="1"/>
</dbReference>
<evidence type="ECO:0000256" key="3">
    <source>
        <dbReference type="ARBA" id="ARBA00020416"/>
    </source>
</evidence>
<dbReference type="GO" id="GO:0004309">
    <property type="term" value="F:exopolyphosphatase activity"/>
    <property type="evidence" value="ECO:0007669"/>
    <property type="project" value="UniProtKB-EC"/>
</dbReference>
<comment type="similarity">
    <text evidence="1">Belongs to the GppA/Ppx family.</text>
</comment>
<accession>A0A069RG03</accession>
<dbReference type="InterPro" id="IPR043129">
    <property type="entry name" value="ATPase_NBD"/>
</dbReference>
<protein>
    <recommendedName>
        <fullName evidence="3">Exopolyphosphatase</fullName>
        <ecNumber evidence="2">3.6.1.11</ecNumber>
    </recommendedName>
</protein>
<dbReference type="GO" id="GO:0006357">
    <property type="term" value="P:regulation of transcription by RNA polymerase II"/>
    <property type="evidence" value="ECO:0007669"/>
    <property type="project" value="TreeGrafter"/>
</dbReference>
<dbReference type="InterPro" id="IPR003695">
    <property type="entry name" value="Ppx_GppA_N"/>
</dbReference>
<dbReference type="InterPro" id="IPR030673">
    <property type="entry name" value="PyroPPase_GppA_Ppx"/>
</dbReference>
<comment type="catalytic activity">
    <reaction evidence="5">
        <text>[phosphate](n) + H2O = [phosphate](n-1) + phosphate + H(+)</text>
        <dbReference type="Rhea" id="RHEA:21528"/>
        <dbReference type="Rhea" id="RHEA-COMP:9859"/>
        <dbReference type="Rhea" id="RHEA-COMP:14279"/>
        <dbReference type="ChEBI" id="CHEBI:15377"/>
        <dbReference type="ChEBI" id="CHEBI:15378"/>
        <dbReference type="ChEBI" id="CHEBI:16838"/>
        <dbReference type="ChEBI" id="CHEBI:43474"/>
        <dbReference type="EC" id="3.6.1.11"/>
    </reaction>
</comment>
<dbReference type="SUPFAM" id="SSF53067">
    <property type="entry name" value="Actin-like ATPase domain"/>
    <property type="match status" value="2"/>
</dbReference>
<dbReference type="Pfam" id="PF02541">
    <property type="entry name" value="Ppx-GppA"/>
    <property type="match status" value="1"/>
</dbReference>
<gene>
    <name evidence="8" type="primary">ppx</name>
    <name evidence="8" type="ORF">CLIT_11c01240</name>
</gene>
<evidence type="ECO:0000313" key="8">
    <source>
        <dbReference type="EMBL" id="KDR95095.1"/>
    </source>
</evidence>
<dbReference type="AlphaFoldDB" id="A0A069RG03"/>
<evidence type="ECO:0000259" key="6">
    <source>
        <dbReference type="Pfam" id="PF02541"/>
    </source>
</evidence>